<accession>A0A931CNH7</accession>
<keyword evidence="1" id="KW-0479">Metal-binding</keyword>
<dbReference type="RefSeq" id="WP_196395021.1">
    <property type="nucleotide sequence ID" value="NZ_JADNYM010000002.1"/>
</dbReference>
<dbReference type="Proteomes" id="UP000655366">
    <property type="component" value="Unassembled WGS sequence"/>
</dbReference>
<gene>
    <name evidence="3" type="ORF">IV500_01245</name>
</gene>
<protein>
    <submittedName>
        <fullName evidence="3">Amidohydrolase</fullName>
    </submittedName>
</protein>
<evidence type="ECO:0000313" key="4">
    <source>
        <dbReference type="Proteomes" id="UP000655366"/>
    </source>
</evidence>
<dbReference type="GO" id="GO:0046872">
    <property type="term" value="F:metal ion binding"/>
    <property type="evidence" value="ECO:0007669"/>
    <property type="project" value="UniProtKB-KW"/>
</dbReference>
<feature type="binding site" evidence="1">
    <location>
        <position position="173"/>
    </location>
    <ligand>
        <name>Mn(2+)</name>
        <dbReference type="ChEBI" id="CHEBI:29035"/>
        <label>1</label>
    </ligand>
</feature>
<evidence type="ECO:0000256" key="1">
    <source>
        <dbReference type="PIRSR" id="PIRSR005962-1"/>
    </source>
</evidence>
<dbReference type="InterPro" id="IPR017439">
    <property type="entry name" value="Amidohydrolase"/>
</dbReference>
<dbReference type="CDD" id="cd03886">
    <property type="entry name" value="M20_Acy1"/>
    <property type="match status" value="1"/>
</dbReference>
<dbReference type="AlphaFoldDB" id="A0A931CNH7"/>
<dbReference type="Gene3D" id="3.30.70.360">
    <property type="match status" value="1"/>
</dbReference>
<dbReference type="Pfam" id="PF01546">
    <property type="entry name" value="Peptidase_M20"/>
    <property type="match status" value="1"/>
</dbReference>
<sequence length="404" mass="43369">MQSIHDHAQEIRDELIGFRHELHRIPEIGLQLPRTQALVLAKISDLDGLEVSLGERQSSVTVVLRGGKDNPDGGGRQVVLLRGDMDALPVTEETGLEFSSTIPGVMHACGHDVHTAALYGALRLLHGRRDQLAVDVVFMFQPGEEAYDGARFMVADGVLDAAGRRADVAFGLHVFSAEYDNGVFYSRPGPLLASCDELFVTVRGEGGHGSTPHLTRDPVPVACEMVLAMQTVVTRHFNVFDPVVATVGKLVAGTAGNIIPDDATFDVTLRTFSPDHKERLLAELQRLFHGLAQGHGMTVDITVAPDYPVTVNDASEYAYARDVITDVFGAGSFREMEFPVPGSEDFSHVLREVPGAFIMLGASTAADPGSAASNHSPRAAFDDAVVPRAAAALAELAFRRATGR</sequence>
<dbReference type="InterPro" id="IPR011650">
    <property type="entry name" value="Peptidase_M20_dimer"/>
</dbReference>
<dbReference type="GO" id="GO:0016787">
    <property type="term" value="F:hydrolase activity"/>
    <property type="evidence" value="ECO:0007669"/>
    <property type="project" value="InterPro"/>
</dbReference>
<name>A0A931CNH7_9MICC</name>
<dbReference type="SUPFAM" id="SSF53187">
    <property type="entry name" value="Zn-dependent exopeptidases"/>
    <property type="match status" value="1"/>
</dbReference>
<feature type="binding site" evidence="1">
    <location>
        <position position="375"/>
    </location>
    <ligand>
        <name>Mn(2+)</name>
        <dbReference type="ChEBI" id="CHEBI:29035"/>
        <label>2</label>
    </ligand>
</feature>
<dbReference type="EMBL" id="JADNYM010000002">
    <property type="protein sequence ID" value="MBG0738061.1"/>
    <property type="molecule type" value="Genomic_DNA"/>
</dbReference>
<dbReference type="Gene3D" id="3.40.630.10">
    <property type="entry name" value="Zn peptidases"/>
    <property type="match status" value="1"/>
</dbReference>
<keyword evidence="1" id="KW-0464">Manganese</keyword>
<feature type="binding site" evidence="1">
    <location>
        <position position="111"/>
    </location>
    <ligand>
        <name>Mn(2+)</name>
        <dbReference type="ChEBI" id="CHEBI:29035"/>
        <label>2</label>
    </ligand>
</feature>
<dbReference type="PIRSF" id="PIRSF005962">
    <property type="entry name" value="Pept_M20D_amidohydro"/>
    <property type="match status" value="1"/>
</dbReference>
<dbReference type="Pfam" id="PF07687">
    <property type="entry name" value="M20_dimer"/>
    <property type="match status" value="1"/>
</dbReference>
<dbReference type="PANTHER" id="PTHR11014">
    <property type="entry name" value="PEPTIDASE M20 FAMILY MEMBER"/>
    <property type="match status" value="1"/>
</dbReference>
<feature type="domain" description="Peptidase M20 dimerisation" evidence="2">
    <location>
        <begin position="200"/>
        <end position="287"/>
    </location>
</feature>
<feature type="binding site" evidence="1">
    <location>
        <position position="145"/>
    </location>
    <ligand>
        <name>Mn(2+)</name>
        <dbReference type="ChEBI" id="CHEBI:29035"/>
        <label>2</label>
    </ligand>
</feature>
<comment type="cofactor">
    <cofactor evidence="1">
        <name>Mn(2+)</name>
        <dbReference type="ChEBI" id="CHEBI:29035"/>
    </cofactor>
    <text evidence="1">The Mn(2+) ion enhances activity.</text>
</comment>
<comment type="caution">
    <text evidence="3">The sequence shown here is derived from an EMBL/GenBank/DDBJ whole genome shotgun (WGS) entry which is preliminary data.</text>
</comment>
<dbReference type="InterPro" id="IPR036264">
    <property type="entry name" value="Bact_exopeptidase_dim_dom"/>
</dbReference>
<feature type="binding site" evidence="1">
    <location>
        <position position="109"/>
    </location>
    <ligand>
        <name>Mn(2+)</name>
        <dbReference type="ChEBI" id="CHEBI:29035"/>
        <label>2</label>
    </ligand>
</feature>
<dbReference type="PANTHER" id="PTHR11014:SF63">
    <property type="entry name" value="METALLOPEPTIDASE, PUTATIVE (AFU_ORTHOLOGUE AFUA_6G09600)-RELATED"/>
    <property type="match status" value="1"/>
</dbReference>
<dbReference type="NCBIfam" id="TIGR01891">
    <property type="entry name" value="amidohydrolases"/>
    <property type="match status" value="1"/>
</dbReference>
<organism evidence="3 4">
    <name type="scientific">Arthrobacter terrae</name>
    <dbReference type="NCBI Taxonomy" id="2935737"/>
    <lineage>
        <taxon>Bacteria</taxon>
        <taxon>Bacillati</taxon>
        <taxon>Actinomycetota</taxon>
        <taxon>Actinomycetes</taxon>
        <taxon>Micrococcales</taxon>
        <taxon>Micrococcaceae</taxon>
        <taxon>Arthrobacter</taxon>
    </lineage>
</organism>
<proteinExistence type="predicted"/>
<dbReference type="SUPFAM" id="SSF55031">
    <property type="entry name" value="Bacterial exopeptidase dimerisation domain"/>
    <property type="match status" value="1"/>
</dbReference>
<dbReference type="InterPro" id="IPR002933">
    <property type="entry name" value="Peptidase_M20"/>
</dbReference>
<evidence type="ECO:0000313" key="3">
    <source>
        <dbReference type="EMBL" id="MBG0738061.1"/>
    </source>
</evidence>
<keyword evidence="4" id="KW-1185">Reference proteome</keyword>
<reference evidence="3 4" key="1">
    <citation type="submission" date="2020-11" db="EMBL/GenBank/DDBJ databases">
        <title>Arthrobacter antarcticus sp. nov., isolated from Antarctic Soil.</title>
        <authorList>
            <person name="Li J."/>
        </authorList>
    </citation>
    <scope>NUCLEOTIDE SEQUENCE [LARGE SCALE GENOMIC DNA]</scope>
    <source>
        <strain evidence="3 4">Z1-20</strain>
    </source>
</reference>
<evidence type="ECO:0000259" key="2">
    <source>
        <dbReference type="Pfam" id="PF07687"/>
    </source>
</evidence>